<reference evidence="3 4" key="1">
    <citation type="journal article" date="2013" name="BMC Genomics">
        <title>The miniature genome of a carnivorous plant Genlisea aurea contains a low number of genes and short non-coding sequences.</title>
        <authorList>
            <person name="Leushkin E.V."/>
            <person name="Sutormin R.A."/>
            <person name="Nabieva E.R."/>
            <person name="Penin A.A."/>
            <person name="Kondrashov A.S."/>
            <person name="Logacheva M.D."/>
        </authorList>
    </citation>
    <scope>NUCLEOTIDE SEQUENCE [LARGE SCALE GENOMIC DNA]</scope>
</reference>
<dbReference type="EMBL" id="AUSU01002346">
    <property type="protein sequence ID" value="EPS68965.1"/>
    <property type="molecule type" value="Genomic_DNA"/>
</dbReference>
<dbReference type="Gene3D" id="3.40.50.720">
    <property type="entry name" value="NAD(P)-binding Rossmann-like Domain"/>
    <property type="match status" value="1"/>
</dbReference>
<protein>
    <recommendedName>
        <fullName evidence="5">6-phosphogluconate dehydrogenase NADP-binding domain-containing protein</fullName>
    </recommendedName>
</protein>
<comment type="caution">
    <text evidence="3">The sequence shown here is derived from an EMBL/GenBank/DDBJ whole genome shotgun (WGS) entry which is preliminary data.</text>
</comment>
<dbReference type="InterPro" id="IPR036291">
    <property type="entry name" value="NAD(P)-bd_dom_sf"/>
</dbReference>
<accession>S8CQF1</accession>
<name>S8CQF1_9LAMI</name>
<dbReference type="GO" id="GO:0051287">
    <property type="term" value="F:NAD binding"/>
    <property type="evidence" value="ECO:0007669"/>
    <property type="project" value="InterPro"/>
</dbReference>
<proteinExistence type="predicted"/>
<feature type="non-terminal residue" evidence="3">
    <location>
        <position position="205"/>
    </location>
</feature>
<evidence type="ECO:0000259" key="2">
    <source>
        <dbReference type="Pfam" id="PF14833"/>
    </source>
</evidence>
<dbReference type="PANTHER" id="PTHR43060:SF17">
    <property type="entry name" value="L-THREONATE DEHYDROGENASE"/>
    <property type="match status" value="1"/>
</dbReference>
<evidence type="ECO:0000313" key="3">
    <source>
        <dbReference type="EMBL" id="EPS68965.1"/>
    </source>
</evidence>
<dbReference type="SUPFAM" id="SSF51735">
    <property type="entry name" value="NAD(P)-binding Rossmann-fold domains"/>
    <property type="match status" value="1"/>
</dbReference>
<evidence type="ECO:0000259" key="1">
    <source>
        <dbReference type="Pfam" id="PF03446"/>
    </source>
</evidence>
<dbReference type="GO" id="GO:0016616">
    <property type="term" value="F:oxidoreductase activity, acting on the CH-OH group of donors, NAD or NADP as acceptor"/>
    <property type="evidence" value="ECO:0007669"/>
    <property type="project" value="UniProtKB-ARBA"/>
</dbReference>
<dbReference type="InterPro" id="IPR029154">
    <property type="entry name" value="HIBADH-like_NADP-bd"/>
</dbReference>
<keyword evidence="4" id="KW-1185">Reference proteome</keyword>
<dbReference type="AlphaFoldDB" id="S8CQF1"/>
<dbReference type="SUPFAM" id="SSF48179">
    <property type="entry name" value="6-phosphogluconate dehydrogenase C-terminal domain-like"/>
    <property type="match status" value="1"/>
</dbReference>
<gene>
    <name evidence="3" type="ORF">M569_05803</name>
</gene>
<evidence type="ECO:0008006" key="5">
    <source>
        <dbReference type="Google" id="ProtNLM"/>
    </source>
</evidence>
<dbReference type="Gene3D" id="1.10.1040.10">
    <property type="entry name" value="N-(1-d-carboxylethyl)-l-norvaline Dehydrogenase, domain 2"/>
    <property type="match status" value="1"/>
</dbReference>
<dbReference type="InterPro" id="IPR013328">
    <property type="entry name" value="6PGD_dom2"/>
</dbReference>
<dbReference type="GO" id="GO:0050661">
    <property type="term" value="F:NADP binding"/>
    <property type="evidence" value="ECO:0007669"/>
    <property type="project" value="InterPro"/>
</dbReference>
<dbReference type="OrthoDB" id="48988at2759"/>
<dbReference type="Pfam" id="PF14833">
    <property type="entry name" value="NAD_binding_11"/>
    <property type="match status" value="1"/>
</dbReference>
<dbReference type="InterPro" id="IPR002204">
    <property type="entry name" value="3-OH-isobutyrate_DH-rel_CS"/>
</dbReference>
<feature type="non-terminal residue" evidence="3">
    <location>
        <position position="1"/>
    </location>
</feature>
<dbReference type="PROSITE" id="PS00895">
    <property type="entry name" value="3_HYDROXYISOBUT_DH"/>
    <property type="match status" value="1"/>
</dbReference>
<sequence length="205" mass="22481">KIKMVIELLEGVHFVASLEALSLGANAGIHPWIIYDIISNAAGSSWVFKNYVPHLLRSDQRGCNLLAALDKNLGIVLEMVKYVVFPLPLVTVAHQQIVSGCSHWLVDKKNATLFKLWEKLSGVNIMDMAHEKTYSPAELATQLSPKFKNINRIGFIGLGAMGMGMATHLVKSNFNVTGYDIYKPALSRFENEGGIVGNSPAEVSK</sequence>
<dbReference type="InterPro" id="IPR006115">
    <property type="entry name" value="6PGDH_NADP-bd"/>
</dbReference>
<dbReference type="Pfam" id="PF03446">
    <property type="entry name" value="NAD_binding_2"/>
    <property type="match status" value="1"/>
</dbReference>
<dbReference type="Proteomes" id="UP000015453">
    <property type="component" value="Unassembled WGS sequence"/>
</dbReference>
<organism evidence="3 4">
    <name type="scientific">Genlisea aurea</name>
    <dbReference type="NCBI Taxonomy" id="192259"/>
    <lineage>
        <taxon>Eukaryota</taxon>
        <taxon>Viridiplantae</taxon>
        <taxon>Streptophyta</taxon>
        <taxon>Embryophyta</taxon>
        <taxon>Tracheophyta</taxon>
        <taxon>Spermatophyta</taxon>
        <taxon>Magnoliopsida</taxon>
        <taxon>eudicotyledons</taxon>
        <taxon>Gunneridae</taxon>
        <taxon>Pentapetalae</taxon>
        <taxon>asterids</taxon>
        <taxon>lamiids</taxon>
        <taxon>Lamiales</taxon>
        <taxon>Lentibulariaceae</taxon>
        <taxon>Genlisea</taxon>
    </lineage>
</organism>
<feature type="domain" description="3-hydroxyisobutyrate dehydrogenase-like NAD-binding" evidence="2">
    <location>
        <begin position="2"/>
        <end position="115"/>
    </location>
</feature>
<evidence type="ECO:0000313" key="4">
    <source>
        <dbReference type="Proteomes" id="UP000015453"/>
    </source>
</evidence>
<feature type="domain" description="6-phosphogluconate dehydrogenase NADP-binding" evidence="1">
    <location>
        <begin position="152"/>
        <end position="203"/>
    </location>
</feature>
<dbReference type="PANTHER" id="PTHR43060">
    <property type="entry name" value="3-HYDROXYISOBUTYRATE DEHYDROGENASE-LIKE 1, MITOCHONDRIAL-RELATED"/>
    <property type="match status" value="1"/>
</dbReference>
<dbReference type="InterPro" id="IPR008927">
    <property type="entry name" value="6-PGluconate_DH-like_C_sf"/>
</dbReference>